<feature type="compositionally biased region" description="Basic and acidic residues" evidence="8">
    <location>
        <begin position="337"/>
        <end position="350"/>
    </location>
</feature>
<evidence type="ECO:0000256" key="1">
    <source>
        <dbReference type="ARBA" id="ARBA00001968"/>
    </source>
</evidence>
<keyword evidence="11" id="KW-1185">Reference proteome</keyword>
<reference evidence="10" key="1">
    <citation type="journal article" date="2022" name="bioRxiv">
        <title>Sequencing and chromosome-scale assembly of the giantPleurodeles waltlgenome.</title>
        <authorList>
            <person name="Brown T."/>
            <person name="Elewa A."/>
            <person name="Iarovenko S."/>
            <person name="Subramanian E."/>
            <person name="Araus A.J."/>
            <person name="Petzold A."/>
            <person name="Susuki M."/>
            <person name="Suzuki K.-i.T."/>
            <person name="Hayashi T."/>
            <person name="Toyoda A."/>
            <person name="Oliveira C."/>
            <person name="Osipova E."/>
            <person name="Leigh N.D."/>
            <person name="Simon A."/>
            <person name="Yun M.H."/>
        </authorList>
    </citation>
    <scope>NUCLEOTIDE SEQUENCE</scope>
    <source>
        <strain evidence="10">20211129_DDA</strain>
        <tissue evidence="10">Liver</tissue>
    </source>
</reference>
<comment type="subcellular location">
    <subcellularLocation>
        <location evidence="2">Nucleus</location>
    </subcellularLocation>
</comment>
<dbReference type="Pfam" id="PF13359">
    <property type="entry name" value="DDE_Tnp_4"/>
    <property type="match status" value="1"/>
</dbReference>
<dbReference type="GO" id="GO:0004518">
    <property type="term" value="F:nuclease activity"/>
    <property type="evidence" value="ECO:0007669"/>
    <property type="project" value="UniProtKB-KW"/>
</dbReference>
<evidence type="ECO:0000256" key="3">
    <source>
        <dbReference type="ARBA" id="ARBA00006958"/>
    </source>
</evidence>
<accession>A0AAV7L3V4</accession>
<feature type="region of interest" description="Disordered" evidence="8">
    <location>
        <begin position="262"/>
        <end position="353"/>
    </location>
</feature>
<dbReference type="GO" id="GO:0046872">
    <property type="term" value="F:metal ion binding"/>
    <property type="evidence" value="ECO:0007669"/>
    <property type="project" value="UniProtKB-KW"/>
</dbReference>
<proteinExistence type="inferred from homology"/>
<dbReference type="PANTHER" id="PTHR22930:SF267">
    <property type="entry name" value="NUCLEASE HARBI1-RELATED"/>
    <property type="match status" value="1"/>
</dbReference>
<dbReference type="GO" id="GO:0016787">
    <property type="term" value="F:hydrolase activity"/>
    <property type="evidence" value="ECO:0007669"/>
    <property type="project" value="UniProtKB-KW"/>
</dbReference>
<feature type="region of interest" description="Disordered" evidence="8">
    <location>
        <begin position="13"/>
        <end position="68"/>
    </location>
</feature>
<feature type="compositionally biased region" description="Low complexity" evidence="8">
    <location>
        <begin position="29"/>
        <end position="52"/>
    </location>
</feature>
<evidence type="ECO:0000313" key="10">
    <source>
        <dbReference type="EMBL" id="KAJ1082385.1"/>
    </source>
</evidence>
<feature type="compositionally biased region" description="Basic residues" evidence="8">
    <location>
        <begin position="13"/>
        <end position="25"/>
    </location>
</feature>
<keyword evidence="6" id="KW-0378">Hydrolase</keyword>
<dbReference type="InterPro" id="IPR045249">
    <property type="entry name" value="HARBI1-like"/>
</dbReference>
<comment type="cofactor">
    <cofactor evidence="1">
        <name>a divalent metal cation</name>
        <dbReference type="ChEBI" id="CHEBI:60240"/>
    </cofactor>
</comment>
<keyword evidence="4" id="KW-0540">Nuclease</keyword>
<organism evidence="10 11">
    <name type="scientific">Pleurodeles waltl</name>
    <name type="common">Iberian ribbed newt</name>
    <dbReference type="NCBI Taxonomy" id="8319"/>
    <lineage>
        <taxon>Eukaryota</taxon>
        <taxon>Metazoa</taxon>
        <taxon>Chordata</taxon>
        <taxon>Craniata</taxon>
        <taxon>Vertebrata</taxon>
        <taxon>Euteleostomi</taxon>
        <taxon>Amphibia</taxon>
        <taxon>Batrachia</taxon>
        <taxon>Caudata</taxon>
        <taxon>Salamandroidea</taxon>
        <taxon>Salamandridae</taxon>
        <taxon>Pleurodelinae</taxon>
        <taxon>Pleurodeles</taxon>
    </lineage>
</organism>
<evidence type="ECO:0000256" key="5">
    <source>
        <dbReference type="ARBA" id="ARBA00022723"/>
    </source>
</evidence>
<sequence length="496" mass="53892">MGQTHLYLIRTHRSNSRAAKGRHGGATHPAWTQTQSPATTTAATTTPAGTQKAEQKAGENIPHQNNPSWLQGHDIIQRYRLNWQAIQQLLRNIEPQLAPTLLTPRTIPTETKLLAVLHMLASGSFQSTGALVAGMSRPSFSAFLPKVLDAIIGLTPPHLLPKHTAEAAGDKQGFYLINGFPHVLGAIDCTHVRLVPPAATEHLYRNRKHTHSINVQAIVDHQGLITNIVSKYPGSVHDSFIFRHCTINQHFQDGRYGKGLLVEGPTRRSNSSRLASTATRPDLLVRPGKEKSQKKRLSRKFGGRWLPPAKLTPPNDRSAVKRPQGPFRLSRKAGGRPPRERPPAHRERPCNTEAGSEWSRRCCRGATGAVAPVAIFTVCYADSENHAGALLGGPCTAHASGMGSAGSPRGPRTPVPAILFLAVKTARNRLAGRGSESPWRRCLQRRHGGFSQLGLIRRETAGPGWATAALQPQSEYHMKHHQPVGGASVDSHPGGL</sequence>
<dbReference type="GO" id="GO:0005634">
    <property type="term" value="C:nucleus"/>
    <property type="evidence" value="ECO:0007669"/>
    <property type="project" value="UniProtKB-SubCell"/>
</dbReference>
<evidence type="ECO:0000256" key="7">
    <source>
        <dbReference type="ARBA" id="ARBA00023242"/>
    </source>
</evidence>
<dbReference type="InterPro" id="IPR027806">
    <property type="entry name" value="HARBI1_dom"/>
</dbReference>
<feature type="compositionally biased region" description="Basic residues" evidence="8">
    <location>
        <begin position="292"/>
        <end position="302"/>
    </location>
</feature>
<dbReference type="Proteomes" id="UP001066276">
    <property type="component" value="Chromosome 12"/>
</dbReference>
<comment type="caution">
    <text evidence="10">The sequence shown here is derived from an EMBL/GenBank/DDBJ whole genome shotgun (WGS) entry which is preliminary data.</text>
</comment>
<evidence type="ECO:0000256" key="4">
    <source>
        <dbReference type="ARBA" id="ARBA00022722"/>
    </source>
</evidence>
<dbReference type="AlphaFoldDB" id="A0AAV7L3V4"/>
<protein>
    <recommendedName>
        <fullName evidence="9">DDE Tnp4 domain-containing protein</fullName>
    </recommendedName>
</protein>
<keyword evidence="7" id="KW-0539">Nucleus</keyword>
<evidence type="ECO:0000256" key="2">
    <source>
        <dbReference type="ARBA" id="ARBA00004123"/>
    </source>
</evidence>
<evidence type="ECO:0000256" key="6">
    <source>
        <dbReference type="ARBA" id="ARBA00022801"/>
    </source>
</evidence>
<evidence type="ECO:0000313" key="11">
    <source>
        <dbReference type="Proteomes" id="UP001066276"/>
    </source>
</evidence>
<evidence type="ECO:0000256" key="8">
    <source>
        <dbReference type="SAM" id="MobiDB-lite"/>
    </source>
</evidence>
<comment type="similarity">
    <text evidence="3">Belongs to the HARBI1 family.</text>
</comment>
<keyword evidence="5" id="KW-0479">Metal-binding</keyword>
<gene>
    <name evidence="10" type="ORF">NDU88_002553</name>
</gene>
<name>A0AAV7L3V4_PLEWA</name>
<feature type="domain" description="DDE Tnp4" evidence="9">
    <location>
        <begin position="187"/>
        <end position="252"/>
    </location>
</feature>
<feature type="compositionally biased region" description="Polar residues" evidence="8">
    <location>
        <begin position="267"/>
        <end position="279"/>
    </location>
</feature>
<feature type="region of interest" description="Disordered" evidence="8">
    <location>
        <begin position="477"/>
        <end position="496"/>
    </location>
</feature>
<dbReference type="PANTHER" id="PTHR22930">
    <property type="match status" value="1"/>
</dbReference>
<evidence type="ECO:0000259" key="9">
    <source>
        <dbReference type="Pfam" id="PF13359"/>
    </source>
</evidence>
<dbReference type="EMBL" id="JANPWB010000016">
    <property type="protein sequence ID" value="KAJ1082385.1"/>
    <property type="molecule type" value="Genomic_DNA"/>
</dbReference>